<evidence type="ECO:0000313" key="2">
    <source>
        <dbReference type="Proteomes" id="UP000299102"/>
    </source>
</evidence>
<dbReference type="AlphaFoldDB" id="A0A4C1SGW7"/>
<dbReference type="Proteomes" id="UP000299102">
    <property type="component" value="Unassembled WGS sequence"/>
</dbReference>
<comment type="caution">
    <text evidence="1">The sequence shown here is derived from an EMBL/GenBank/DDBJ whole genome shotgun (WGS) entry which is preliminary data.</text>
</comment>
<accession>A0A4C1SGW7</accession>
<name>A0A4C1SGW7_EUMVA</name>
<sequence>MYSKCGNFDESNYHAHKFIYHIYIFNAAFEYDTRETAKQGVKHVENIRIQHLSVSAVRNINSRELKSNMISDTTVSAPPTTGDIRLAAAAVNDRNTRLLRRRARGGRTDVAPSIT</sequence>
<keyword evidence="2" id="KW-1185">Reference proteome</keyword>
<protein>
    <submittedName>
        <fullName evidence="1">Uncharacterized protein</fullName>
    </submittedName>
</protein>
<proteinExistence type="predicted"/>
<gene>
    <name evidence="1" type="ORF">EVAR_70760_1</name>
</gene>
<reference evidence="1 2" key="1">
    <citation type="journal article" date="2019" name="Commun. Biol.">
        <title>The bagworm genome reveals a unique fibroin gene that provides high tensile strength.</title>
        <authorList>
            <person name="Kono N."/>
            <person name="Nakamura H."/>
            <person name="Ohtoshi R."/>
            <person name="Tomita M."/>
            <person name="Numata K."/>
            <person name="Arakawa K."/>
        </authorList>
    </citation>
    <scope>NUCLEOTIDE SEQUENCE [LARGE SCALE GENOMIC DNA]</scope>
</reference>
<dbReference type="EMBL" id="BGZK01003378">
    <property type="protein sequence ID" value="GBP00617.1"/>
    <property type="molecule type" value="Genomic_DNA"/>
</dbReference>
<evidence type="ECO:0000313" key="1">
    <source>
        <dbReference type="EMBL" id="GBP00617.1"/>
    </source>
</evidence>
<organism evidence="1 2">
    <name type="scientific">Eumeta variegata</name>
    <name type="common">Bagworm moth</name>
    <name type="synonym">Eumeta japonica</name>
    <dbReference type="NCBI Taxonomy" id="151549"/>
    <lineage>
        <taxon>Eukaryota</taxon>
        <taxon>Metazoa</taxon>
        <taxon>Ecdysozoa</taxon>
        <taxon>Arthropoda</taxon>
        <taxon>Hexapoda</taxon>
        <taxon>Insecta</taxon>
        <taxon>Pterygota</taxon>
        <taxon>Neoptera</taxon>
        <taxon>Endopterygota</taxon>
        <taxon>Lepidoptera</taxon>
        <taxon>Glossata</taxon>
        <taxon>Ditrysia</taxon>
        <taxon>Tineoidea</taxon>
        <taxon>Psychidae</taxon>
        <taxon>Oiketicinae</taxon>
        <taxon>Eumeta</taxon>
    </lineage>
</organism>